<dbReference type="AlphaFoldDB" id="A0A0E9V3Y8"/>
<evidence type="ECO:0000313" key="1">
    <source>
        <dbReference type="EMBL" id="JAH72824.1"/>
    </source>
</evidence>
<organism evidence="1">
    <name type="scientific">Anguilla anguilla</name>
    <name type="common">European freshwater eel</name>
    <name type="synonym">Muraena anguilla</name>
    <dbReference type="NCBI Taxonomy" id="7936"/>
    <lineage>
        <taxon>Eukaryota</taxon>
        <taxon>Metazoa</taxon>
        <taxon>Chordata</taxon>
        <taxon>Craniata</taxon>
        <taxon>Vertebrata</taxon>
        <taxon>Euteleostomi</taxon>
        <taxon>Actinopterygii</taxon>
        <taxon>Neopterygii</taxon>
        <taxon>Teleostei</taxon>
        <taxon>Anguilliformes</taxon>
        <taxon>Anguillidae</taxon>
        <taxon>Anguilla</taxon>
    </lineage>
</organism>
<reference evidence="1" key="2">
    <citation type="journal article" date="2015" name="Fish Shellfish Immunol.">
        <title>Early steps in the European eel (Anguilla anguilla)-Vibrio vulnificus interaction in the gills: Role of the RtxA13 toxin.</title>
        <authorList>
            <person name="Callol A."/>
            <person name="Pajuelo D."/>
            <person name="Ebbesson L."/>
            <person name="Teles M."/>
            <person name="MacKenzie S."/>
            <person name="Amaro C."/>
        </authorList>
    </citation>
    <scope>NUCLEOTIDE SEQUENCE</scope>
</reference>
<accession>A0A0E9V3Y8</accession>
<sequence length="31" mass="3483">MEEKMLFYSVFFLICLDVCAAAAVPARCKGR</sequence>
<name>A0A0E9V3Y8_ANGAN</name>
<dbReference type="EMBL" id="GBXM01035753">
    <property type="protein sequence ID" value="JAH72824.1"/>
    <property type="molecule type" value="Transcribed_RNA"/>
</dbReference>
<reference evidence="1" key="1">
    <citation type="submission" date="2014-11" db="EMBL/GenBank/DDBJ databases">
        <authorList>
            <person name="Amaro Gonzalez C."/>
        </authorList>
    </citation>
    <scope>NUCLEOTIDE SEQUENCE</scope>
</reference>
<proteinExistence type="predicted"/>
<protein>
    <submittedName>
        <fullName evidence="1">Uncharacterized protein</fullName>
    </submittedName>
</protein>